<dbReference type="InterPro" id="IPR004245">
    <property type="entry name" value="DUF229"/>
</dbReference>
<name>A0AAD9L520_RIDPI</name>
<comment type="caution">
    <text evidence="2">The sequence shown here is derived from an EMBL/GenBank/DDBJ whole genome shotgun (WGS) entry which is preliminary data.</text>
</comment>
<dbReference type="AlphaFoldDB" id="A0AAD9L520"/>
<dbReference type="EMBL" id="JAODUO010000318">
    <property type="protein sequence ID" value="KAK2183241.1"/>
    <property type="molecule type" value="Genomic_DNA"/>
</dbReference>
<evidence type="ECO:0000256" key="1">
    <source>
        <dbReference type="SAM" id="Phobius"/>
    </source>
</evidence>
<gene>
    <name evidence="2" type="ORF">NP493_319g04021</name>
</gene>
<dbReference type="GO" id="GO:0005615">
    <property type="term" value="C:extracellular space"/>
    <property type="evidence" value="ECO:0007669"/>
    <property type="project" value="TreeGrafter"/>
</dbReference>
<evidence type="ECO:0000313" key="3">
    <source>
        <dbReference type="Proteomes" id="UP001209878"/>
    </source>
</evidence>
<dbReference type="Gene3D" id="3.40.720.10">
    <property type="entry name" value="Alkaline Phosphatase, subunit A"/>
    <property type="match status" value="1"/>
</dbReference>
<evidence type="ECO:0008006" key="4">
    <source>
        <dbReference type="Google" id="ProtNLM"/>
    </source>
</evidence>
<organism evidence="2 3">
    <name type="scientific">Ridgeia piscesae</name>
    <name type="common">Tubeworm</name>
    <dbReference type="NCBI Taxonomy" id="27915"/>
    <lineage>
        <taxon>Eukaryota</taxon>
        <taxon>Metazoa</taxon>
        <taxon>Spiralia</taxon>
        <taxon>Lophotrochozoa</taxon>
        <taxon>Annelida</taxon>
        <taxon>Polychaeta</taxon>
        <taxon>Sedentaria</taxon>
        <taxon>Canalipalpata</taxon>
        <taxon>Sabellida</taxon>
        <taxon>Siboglinidae</taxon>
        <taxon>Ridgeia</taxon>
    </lineage>
</organism>
<dbReference type="FunFam" id="3.40.720.10:FF:000017">
    <property type="entry name" value="Predicted protein"/>
    <property type="match status" value="1"/>
</dbReference>
<keyword evidence="1" id="KW-0472">Membrane</keyword>
<dbReference type="CDD" id="cd16021">
    <property type="entry name" value="ALP_like"/>
    <property type="match status" value="1"/>
</dbReference>
<keyword evidence="1" id="KW-0812">Transmembrane</keyword>
<dbReference type="InterPro" id="IPR017850">
    <property type="entry name" value="Alkaline_phosphatase_core_sf"/>
</dbReference>
<dbReference type="PANTHER" id="PTHR10974">
    <property type="entry name" value="FI08016P-RELATED"/>
    <property type="match status" value="1"/>
</dbReference>
<proteinExistence type="predicted"/>
<dbReference type="SUPFAM" id="SSF53649">
    <property type="entry name" value="Alkaline phosphatase-like"/>
    <property type="match status" value="1"/>
</dbReference>
<dbReference type="Pfam" id="PF02995">
    <property type="entry name" value="DUF229"/>
    <property type="match status" value="1"/>
</dbReference>
<accession>A0AAD9L520</accession>
<reference evidence="2" key="1">
    <citation type="journal article" date="2023" name="Mol. Biol. Evol.">
        <title>Third-Generation Sequencing Reveals the Adaptive Role of the Epigenome in Three Deep-Sea Polychaetes.</title>
        <authorList>
            <person name="Perez M."/>
            <person name="Aroh O."/>
            <person name="Sun Y."/>
            <person name="Lan Y."/>
            <person name="Juniper S.K."/>
            <person name="Young C.R."/>
            <person name="Angers B."/>
            <person name="Qian P.Y."/>
        </authorList>
    </citation>
    <scope>NUCLEOTIDE SEQUENCE</scope>
    <source>
        <strain evidence="2">R07B-5</strain>
    </source>
</reference>
<feature type="transmembrane region" description="Helical" evidence="1">
    <location>
        <begin position="16"/>
        <end position="37"/>
    </location>
</feature>
<keyword evidence="3" id="KW-1185">Reference proteome</keyword>
<evidence type="ECO:0000313" key="2">
    <source>
        <dbReference type="EMBL" id="KAK2183241.1"/>
    </source>
</evidence>
<dbReference type="PANTHER" id="PTHR10974:SF73">
    <property type="entry name" value="FI21235P1"/>
    <property type="match status" value="1"/>
</dbReference>
<dbReference type="Proteomes" id="UP001209878">
    <property type="component" value="Unassembled WGS sequence"/>
</dbReference>
<protein>
    <recommendedName>
        <fullName evidence="4">DUF229 domain containing protein</fullName>
    </recommendedName>
</protein>
<sequence>MQCLRSITRGRQCARLLCKLLVASALFAVYYGVMITFSKHYHSVTNTAVTSPPLTQTQTTPGRSIRANTGQCVHPTLELWPPSFKQFFGPPAPLECSKVEQNWVYAENGTFQISSAAIKRHGAIHCSYTPLHHGGNDFRTQWGDTIADFRSGSPLKTDFFKVSCTANDSAKYDNIHAGIAPVKPPPVARTTGQMKPMDLNILMIGFDSVSRMTWQRNLPKTYEHLVKVLGAVVLEDYNIVGDGTPQALLPILTGKTEYELPEARRSKKGAVPVNGHPWIWKDFKQLGYVTQFAEDRCNIGTFTYRMVGFKDQPVDHYMRTYFLESEKLDQRSKPLCTGSLARHNVFLDYGRDLHRTYPKSVRKFSFLFNAEMSHDSHNRLQLADDDLVAYLKDMTDRGQLNDTLLIMMSDHGARFSAVRRFVQGKHEERNPFMSFLFPPSFEKKYPDAMKNLRTNAHRLSTPFDIHATLRDIYNYSGVLLGDANKRGISLFSEIPVNRTCKQADIEPHWCTCLSWTQMDVGDPKVKRSAEALIATLNNQTESHRAKCETLTLQEVTLAVRYVPNESVLKFKQSADNDGYVADLSDKMKANSEMFQVTIMTKPGGALYEATVSHLLKEDTYIAKQTDISRINKYGNQPHCVMAEFPHLRAYCYCKVQLK</sequence>
<keyword evidence="1" id="KW-1133">Transmembrane helix</keyword>